<keyword evidence="5" id="KW-0808">Transferase</keyword>
<feature type="region of interest" description="Disordered" evidence="7">
    <location>
        <begin position="399"/>
        <end position="436"/>
    </location>
</feature>
<dbReference type="SMART" id="SM00971">
    <property type="entry name" value="SATase_N"/>
    <property type="match status" value="1"/>
</dbReference>
<dbReference type="Gene3D" id="2.160.10.10">
    <property type="entry name" value="Hexapeptide repeat proteins"/>
    <property type="match status" value="1"/>
</dbReference>
<evidence type="ECO:0000313" key="10">
    <source>
        <dbReference type="EMBL" id="KAK3247506.1"/>
    </source>
</evidence>
<feature type="domain" description="Serine acetyltransferase N-terminal" evidence="9">
    <location>
        <begin position="52"/>
        <end position="160"/>
    </location>
</feature>
<dbReference type="GO" id="GO:0005737">
    <property type="term" value="C:cytoplasm"/>
    <property type="evidence" value="ECO:0007669"/>
    <property type="project" value="InterPro"/>
</dbReference>
<dbReference type="InterPro" id="IPR053376">
    <property type="entry name" value="Serine_acetyltransferase"/>
</dbReference>
<dbReference type="InterPro" id="IPR010493">
    <property type="entry name" value="Ser_AcTrfase_N"/>
</dbReference>
<dbReference type="EMBL" id="LGRX02028907">
    <property type="protein sequence ID" value="KAK3247506.1"/>
    <property type="molecule type" value="Genomic_DNA"/>
</dbReference>
<dbReference type="PANTHER" id="PTHR42811">
    <property type="entry name" value="SERINE ACETYLTRANSFERASE"/>
    <property type="match status" value="1"/>
</dbReference>
<evidence type="ECO:0000259" key="9">
    <source>
        <dbReference type="SMART" id="SM00971"/>
    </source>
</evidence>
<dbReference type="SUPFAM" id="SSF51161">
    <property type="entry name" value="Trimeric LpxA-like enzymes"/>
    <property type="match status" value="1"/>
</dbReference>
<comment type="pathway">
    <text evidence="1">Amino-acid biosynthesis; L-cysteine biosynthesis; L-cysteine from L-serine: step 1/2.</text>
</comment>
<evidence type="ECO:0000256" key="7">
    <source>
        <dbReference type="SAM" id="MobiDB-lite"/>
    </source>
</evidence>
<evidence type="ECO:0000256" key="1">
    <source>
        <dbReference type="ARBA" id="ARBA00004876"/>
    </source>
</evidence>
<dbReference type="InterPro" id="IPR001451">
    <property type="entry name" value="Hexapep"/>
</dbReference>
<feature type="compositionally biased region" description="Polar residues" evidence="7">
    <location>
        <begin position="416"/>
        <end position="436"/>
    </location>
</feature>
<organism evidence="10 11">
    <name type="scientific">Cymbomonas tetramitiformis</name>
    <dbReference type="NCBI Taxonomy" id="36881"/>
    <lineage>
        <taxon>Eukaryota</taxon>
        <taxon>Viridiplantae</taxon>
        <taxon>Chlorophyta</taxon>
        <taxon>Pyramimonadophyceae</taxon>
        <taxon>Pyramimonadales</taxon>
        <taxon>Pyramimonadaceae</taxon>
        <taxon>Cymbomonas</taxon>
    </lineage>
</organism>
<evidence type="ECO:0000313" key="11">
    <source>
        <dbReference type="Proteomes" id="UP001190700"/>
    </source>
</evidence>
<comment type="caution">
    <text evidence="10">The sequence shown here is derived from an EMBL/GenBank/DDBJ whole genome shotgun (WGS) entry which is preliminary data.</text>
</comment>
<evidence type="ECO:0000256" key="6">
    <source>
        <dbReference type="ARBA" id="ARBA00023315"/>
    </source>
</evidence>
<keyword evidence="8" id="KW-0472">Membrane</keyword>
<dbReference type="CDD" id="cd03354">
    <property type="entry name" value="LbH_SAT"/>
    <property type="match status" value="1"/>
</dbReference>
<evidence type="ECO:0000256" key="2">
    <source>
        <dbReference type="ARBA" id="ARBA00007274"/>
    </source>
</evidence>
<accession>A0AAE0F0G0</accession>
<evidence type="ECO:0000256" key="4">
    <source>
        <dbReference type="ARBA" id="ARBA00022605"/>
    </source>
</evidence>
<dbReference type="InterPro" id="IPR005881">
    <property type="entry name" value="Ser_O-AcTrfase"/>
</dbReference>
<dbReference type="Pfam" id="PF06426">
    <property type="entry name" value="SATase_N"/>
    <property type="match status" value="1"/>
</dbReference>
<keyword evidence="8" id="KW-1133">Transmembrane helix</keyword>
<dbReference type="GO" id="GO:0009001">
    <property type="term" value="F:serine O-acetyltransferase activity"/>
    <property type="evidence" value="ECO:0007669"/>
    <property type="project" value="UniProtKB-EC"/>
</dbReference>
<proteinExistence type="inferred from homology"/>
<dbReference type="InterPro" id="IPR018247">
    <property type="entry name" value="EF_Hand_1_Ca_BS"/>
</dbReference>
<dbReference type="FunFam" id="2.160.10.10:FF:000002">
    <property type="entry name" value="Serine acetyltransferase"/>
    <property type="match status" value="1"/>
</dbReference>
<dbReference type="EC" id="2.3.1.30" evidence="3"/>
<dbReference type="AlphaFoldDB" id="A0AAE0F0G0"/>
<gene>
    <name evidence="10" type="ORF">CYMTET_42996</name>
</gene>
<evidence type="ECO:0000256" key="3">
    <source>
        <dbReference type="ARBA" id="ARBA00013266"/>
    </source>
</evidence>
<dbReference type="InterPro" id="IPR045304">
    <property type="entry name" value="LbH_SAT"/>
</dbReference>
<dbReference type="Proteomes" id="UP001190700">
    <property type="component" value="Unassembled WGS sequence"/>
</dbReference>
<dbReference type="Gene3D" id="1.10.3130.10">
    <property type="entry name" value="serine acetyltransferase, domain 1"/>
    <property type="match status" value="1"/>
</dbReference>
<feature type="transmembrane region" description="Helical" evidence="8">
    <location>
        <begin position="12"/>
        <end position="33"/>
    </location>
</feature>
<dbReference type="InterPro" id="IPR042122">
    <property type="entry name" value="Ser_AcTrfase_N_sf"/>
</dbReference>
<reference evidence="10 11" key="1">
    <citation type="journal article" date="2015" name="Genome Biol. Evol.">
        <title>Comparative Genomics of a Bacterivorous Green Alga Reveals Evolutionary Causalities and Consequences of Phago-Mixotrophic Mode of Nutrition.</title>
        <authorList>
            <person name="Burns J.A."/>
            <person name="Paasch A."/>
            <person name="Narechania A."/>
            <person name="Kim E."/>
        </authorList>
    </citation>
    <scope>NUCLEOTIDE SEQUENCE [LARGE SCALE GENOMIC DNA]</scope>
    <source>
        <strain evidence="10 11">PLY_AMNH</strain>
    </source>
</reference>
<dbReference type="NCBIfam" id="TIGR01172">
    <property type="entry name" value="cysE"/>
    <property type="match status" value="1"/>
</dbReference>
<dbReference type="InterPro" id="IPR011004">
    <property type="entry name" value="Trimer_LpxA-like_sf"/>
</dbReference>
<dbReference type="Pfam" id="PF00132">
    <property type="entry name" value="Hexapep"/>
    <property type="match status" value="1"/>
</dbReference>
<evidence type="ECO:0000256" key="8">
    <source>
        <dbReference type="SAM" id="Phobius"/>
    </source>
</evidence>
<protein>
    <recommendedName>
        <fullName evidence="3">serine O-acetyltransferase</fullName>
        <ecNumber evidence="3">2.3.1.30</ecNumber>
    </recommendedName>
</protein>
<keyword evidence="6" id="KW-0012">Acyltransferase</keyword>
<dbReference type="PROSITE" id="PS00018">
    <property type="entry name" value="EF_HAND_1"/>
    <property type="match status" value="1"/>
</dbReference>
<keyword evidence="8" id="KW-0812">Transmembrane</keyword>
<evidence type="ECO:0000256" key="5">
    <source>
        <dbReference type="ARBA" id="ARBA00022679"/>
    </source>
</evidence>
<sequence length="436" mass="47271">MGGDEAHLRVGITSGIAALILGELSHITINFLVRRRRYFQAERNAAKCPALAAIRAEAKAYRCGSSSAAQRLAASILTQRSFEEIMAARLAVLLKDDVIRARDLEPLFLRILLNQEYEPGMGTVGSLAQADLDCIGDRDPAYAGPLSALLCFKGYQAIQAHRIAHVMWTKGCKTWALLVQSRASQVFSVDIHPGAILGKGLMIDHGTGVVIGETAVLGPDCTLLHNVTLGATGKDKGDRHPKLGEGVLVGTGACILGNINIGDGCKIGAHSVVLKSLPSGATAIGIPAKIVGRAKEEKPGKEMDTSLKQVVKYEPSNPEDNYQSHWLDSVKHVCPLKCEKKQQLRLEQVQERLKALSPNSPLTEEQVDGIFFALDTNCEGTVAKKDFDSKAQDVMKTMKQRYKRSYSDPSPPDSPTLKQTKSLTSQVQRRLTNGKL</sequence>
<comment type="similarity">
    <text evidence="2">Belongs to the transferase hexapeptide repeat family.</text>
</comment>
<keyword evidence="4" id="KW-0028">Amino-acid biosynthesis</keyword>
<keyword evidence="11" id="KW-1185">Reference proteome</keyword>
<dbReference type="NCBIfam" id="NF041874">
    <property type="entry name" value="EPS_EpsC"/>
    <property type="match status" value="1"/>
</dbReference>
<dbReference type="GO" id="GO:0006535">
    <property type="term" value="P:cysteine biosynthetic process from serine"/>
    <property type="evidence" value="ECO:0007669"/>
    <property type="project" value="InterPro"/>
</dbReference>
<name>A0AAE0F0G0_9CHLO</name>